<proteinExistence type="predicted"/>
<feature type="domain" description="Metallo-beta-lactamase" evidence="7">
    <location>
        <begin position="591"/>
        <end position="811"/>
    </location>
</feature>
<dbReference type="PANTHER" id="PTHR30619">
    <property type="entry name" value="DNA INTERNALIZATION/COMPETENCE PROTEIN COMEC/REC2"/>
    <property type="match status" value="1"/>
</dbReference>
<feature type="transmembrane region" description="Helical" evidence="6">
    <location>
        <begin position="72"/>
        <end position="90"/>
    </location>
</feature>
<protein>
    <submittedName>
        <fullName evidence="8">DNA internalization-related competence protein ComEC/Rec2</fullName>
    </submittedName>
</protein>
<dbReference type="SMART" id="SM00849">
    <property type="entry name" value="Lactamase_B"/>
    <property type="match status" value="1"/>
</dbReference>
<dbReference type="InterPro" id="IPR036866">
    <property type="entry name" value="RibonucZ/Hydroxyglut_hydro"/>
</dbReference>
<organism evidence="8 9">
    <name type="scientific">Heliomicrobium undosum</name>
    <dbReference type="NCBI Taxonomy" id="121734"/>
    <lineage>
        <taxon>Bacteria</taxon>
        <taxon>Bacillati</taxon>
        <taxon>Bacillota</taxon>
        <taxon>Clostridia</taxon>
        <taxon>Eubacteriales</taxon>
        <taxon>Heliobacteriaceae</taxon>
        <taxon>Heliomicrobium</taxon>
    </lineage>
</organism>
<accession>A0A845L2R9</accession>
<evidence type="ECO:0000256" key="2">
    <source>
        <dbReference type="ARBA" id="ARBA00022475"/>
    </source>
</evidence>
<dbReference type="InterPro" id="IPR004477">
    <property type="entry name" value="ComEC_N"/>
</dbReference>
<keyword evidence="3 6" id="KW-0812">Transmembrane</keyword>
<keyword evidence="5 6" id="KW-0472">Membrane</keyword>
<dbReference type="Pfam" id="PF13567">
    <property type="entry name" value="DUF4131"/>
    <property type="match status" value="1"/>
</dbReference>
<dbReference type="SUPFAM" id="SSF56281">
    <property type="entry name" value="Metallo-hydrolase/oxidoreductase"/>
    <property type="match status" value="1"/>
</dbReference>
<keyword evidence="9" id="KW-1185">Reference proteome</keyword>
<dbReference type="InterPro" id="IPR052159">
    <property type="entry name" value="Competence_DNA_uptake"/>
</dbReference>
<evidence type="ECO:0000256" key="5">
    <source>
        <dbReference type="ARBA" id="ARBA00023136"/>
    </source>
</evidence>
<comment type="caution">
    <text evidence="8">The sequence shown here is derived from an EMBL/GenBank/DDBJ whole genome shotgun (WGS) entry which is preliminary data.</text>
</comment>
<dbReference type="RefSeq" id="WP_161254999.1">
    <property type="nucleotide sequence ID" value="NZ_WXEY01000002.1"/>
</dbReference>
<dbReference type="Pfam" id="PF03772">
    <property type="entry name" value="Competence"/>
    <property type="match status" value="1"/>
</dbReference>
<keyword evidence="2" id="KW-1003">Cell membrane</keyword>
<evidence type="ECO:0000256" key="4">
    <source>
        <dbReference type="ARBA" id="ARBA00022989"/>
    </source>
</evidence>
<name>A0A845L2R9_9FIRM</name>
<feature type="transmembrane region" description="Helical" evidence="6">
    <location>
        <begin position="34"/>
        <end position="52"/>
    </location>
</feature>
<feature type="transmembrane region" description="Helical" evidence="6">
    <location>
        <begin position="518"/>
        <end position="540"/>
    </location>
</feature>
<dbReference type="CDD" id="cd07731">
    <property type="entry name" value="ComA-like_MBL-fold"/>
    <property type="match status" value="1"/>
</dbReference>
<evidence type="ECO:0000313" key="8">
    <source>
        <dbReference type="EMBL" id="MZP28820.1"/>
    </source>
</evidence>
<dbReference type="AlphaFoldDB" id="A0A845L2R9"/>
<dbReference type="Proteomes" id="UP000463470">
    <property type="component" value="Unassembled WGS sequence"/>
</dbReference>
<feature type="transmembrane region" description="Helical" evidence="6">
    <location>
        <begin position="429"/>
        <end position="452"/>
    </location>
</feature>
<dbReference type="GO" id="GO:0030420">
    <property type="term" value="P:establishment of competence for transformation"/>
    <property type="evidence" value="ECO:0007669"/>
    <property type="project" value="InterPro"/>
</dbReference>
<feature type="transmembrane region" description="Helical" evidence="6">
    <location>
        <begin position="561"/>
        <end position="578"/>
    </location>
</feature>
<dbReference type="InterPro" id="IPR004797">
    <property type="entry name" value="Competence_ComEC/Rec2"/>
</dbReference>
<dbReference type="Gene3D" id="3.60.15.10">
    <property type="entry name" value="Ribonuclease Z/Hydroxyacylglutathione hydrolase-like"/>
    <property type="match status" value="1"/>
</dbReference>
<sequence length="867" mass="93038">MKRPLVVFVCLYAAGIALGLLGHEIRTYPVSAETVQMGLALAVSGVAMLIWGDRHLFAASTAQVPPNLWKRSALYTAVIAAGAAYAFLGAEPRSGLYPSLERTVTLVGRVEQIASKDAPLLMDLRTIEGEQIRVRSQRAPSGLALHPFEWVEVTGQLRLPTERRNPGDFDYRSYLWRQGIAVELHCRSGDAIGRLRSLITDAEGEIVVDEEAGFSGKSVTNRIAGAAYSLRGQMEAFLFAQLPRETAGIINGILFGGQGDLSEEDRQVYRVTGVAHAFAVSGSNIGVIAGTVLTLLRGGRRWRAPLWPSIAVTAAAIVFYGFMTGFPASVQRALLMALGGLLAYGFQRRADPPTLLATAALPILLVNPLMLADPGFQLSFSATWGILYLFPTLHQALQPANERLALSLERRLASPFASVGSVASKGATLIIDALLVSLAAQLAVSPLGLYYFNLFSISGLLANLAGGVIIALVTILGFISFLLLPIWSTGALSFTLVSAAAVSLLNTVLHSLAGLPGAALTVATPSPLLLAAYYLVLVLFREGLAGHLRPKTAAYIQDWSVRAAPVLIILFFAFRLLAPEELRITFMDVGQGDGILIETPGGKKVLVDTPGPPLFTLGNAEAPSKKSFDPGEQVVSPFFHRQGITRLDLIVNTHADQDHIGGLPYLLNEFPVRRLVLSTPPGPAPPVYLALRDLAAQRAVPVLEAPEPGIDISPDPAVRMTVLYPTPDAPPQTVNDSSLALLVEHGRCRLLLTGDLEREGQAYLISHFGGDLFPMTAGVVKIPHHGSKHNLEPSFMGALGEPALAVVSVGRNTFGHPAPEVLQRWGEQCAEVLRTDTCGAVIVTSDGDQWRWNTTRRQRQAEHPLTP</sequence>
<evidence type="ECO:0000259" key="7">
    <source>
        <dbReference type="SMART" id="SM00849"/>
    </source>
</evidence>
<dbReference type="InterPro" id="IPR035681">
    <property type="entry name" value="ComA-like_MBL"/>
</dbReference>
<dbReference type="EMBL" id="WXEY01000002">
    <property type="protein sequence ID" value="MZP28820.1"/>
    <property type="molecule type" value="Genomic_DNA"/>
</dbReference>
<evidence type="ECO:0000256" key="1">
    <source>
        <dbReference type="ARBA" id="ARBA00004651"/>
    </source>
</evidence>
<feature type="transmembrane region" description="Helical" evidence="6">
    <location>
        <begin position="304"/>
        <end position="323"/>
    </location>
</feature>
<reference evidence="8 9" key="1">
    <citation type="submission" date="2020-01" db="EMBL/GenBank/DDBJ databases">
        <title>Whole-genome sequence of Heliobacterium undosum DSM 13378.</title>
        <authorList>
            <person name="Kyndt J.A."/>
            <person name="Meyer T.E."/>
        </authorList>
    </citation>
    <scope>NUCLEOTIDE SEQUENCE [LARGE SCALE GENOMIC DNA]</scope>
    <source>
        <strain evidence="8 9">DSM 13378</strain>
    </source>
</reference>
<evidence type="ECO:0000256" key="6">
    <source>
        <dbReference type="SAM" id="Phobius"/>
    </source>
</evidence>
<dbReference type="NCBIfam" id="TIGR00361">
    <property type="entry name" value="ComEC_Rec2"/>
    <property type="match status" value="1"/>
</dbReference>
<dbReference type="InterPro" id="IPR001279">
    <property type="entry name" value="Metallo-B-lactamas"/>
</dbReference>
<dbReference type="NCBIfam" id="TIGR00360">
    <property type="entry name" value="ComEC_N-term"/>
    <property type="match status" value="1"/>
</dbReference>
<gene>
    <name evidence="8" type="ORF">GTO91_03740</name>
</gene>
<dbReference type="OrthoDB" id="9761531at2"/>
<dbReference type="GO" id="GO:0005886">
    <property type="term" value="C:plasma membrane"/>
    <property type="evidence" value="ECO:0007669"/>
    <property type="project" value="UniProtKB-SubCell"/>
</dbReference>
<evidence type="ECO:0000313" key="9">
    <source>
        <dbReference type="Proteomes" id="UP000463470"/>
    </source>
</evidence>
<dbReference type="InterPro" id="IPR025405">
    <property type="entry name" value="DUF4131"/>
</dbReference>
<dbReference type="PANTHER" id="PTHR30619:SF1">
    <property type="entry name" value="RECOMBINATION PROTEIN 2"/>
    <property type="match status" value="1"/>
</dbReference>
<keyword evidence="4 6" id="KW-1133">Transmembrane helix</keyword>
<comment type="subcellular location">
    <subcellularLocation>
        <location evidence="1">Cell membrane</location>
        <topology evidence="1">Multi-pass membrane protein</topology>
    </subcellularLocation>
</comment>
<feature type="transmembrane region" description="Helical" evidence="6">
    <location>
        <begin position="491"/>
        <end position="512"/>
    </location>
</feature>
<feature type="transmembrane region" description="Helical" evidence="6">
    <location>
        <begin position="464"/>
        <end position="484"/>
    </location>
</feature>
<feature type="transmembrane region" description="Helical" evidence="6">
    <location>
        <begin position="6"/>
        <end position="22"/>
    </location>
</feature>
<evidence type="ECO:0000256" key="3">
    <source>
        <dbReference type="ARBA" id="ARBA00022692"/>
    </source>
</evidence>
<dbReference type="Pfam" id="PF00753">
    <property type="entry name" value="Lactamase_B"/>
    <property type="match status" value="1"/>
</dbReference>